<accession>A0A853FU90</accession>
<evidence type="ECO:0000313" key="4">
    <source>
        <dbReference type="Proteomes" id="UP000559809"/>
    </source>
</evidence>
<dbReference type="GO" id="GO:0016747">
    <property type="term" value="F:acyltransferase activity, transferring groups other than amino-acyl groups"/>
    <property type="evidence" value="ECO:0007669"/>
    <property type="project" value="InterPro"/>
</dbReference>
<feature type="transmembrane region" description="Helical" evidence="1">
    <location>
        <begin position="249"/>
        <end position="273"/>
    </location>
</feature>
<reference evidence="3 4" key="1">
    <citation type="submission" date="2020-07" db="EMBL/GenBank/DDBJ databases">
        <title>Taxonomic revisions and descriptions of new bacterial species based on genomic comparisons in the high-G+C-content subgroup of the family Alcaligenaceae.</title>
        <authorList>
            <person name="Szabo A."/>
            <person name="Felfoldi T."/>
        </authorList>
    </citation>
    <scope>NUCLEOTIDE SEQUENCE [LARGE SCALE GENOMIC DNA]</scope>
    <source>
        <strain evidence="3 4">LMG 24012</strain>
    </source>
</reference>
<feature type="transmembrane region" description="Helical" evidence="1">
    <location>
        <begin position="52"/>
        <end position="71"/>
    </location>
</feature>
<proteinExistence type="predicted"/>
<evidence type="ECO:0000256" key="1">
    <source>
        <dbReference type="SAM" id="Phobius"/>
    </source>
</evidence>
<feature type="transmembrane region" description="Helical" evidence="1">
    <location>
        <begin position="185"/>
        <end position="206"/>
    </location>
</feature>
<dbReference type="PANTHER" id="PTHR23028:SF53">
    <property type="entry name" value="ACYL_TRANSF_3 DOMAIN-CONTAINING PROTEIN"/>
    <property type="match status" value="1"/>
</dbReference>
<dbReference type="GO" id="GO:0000271">
    <property type="term" value="P:polysaccharide biosynthetic process"/>
    <property type="evidence" value="ECO:0007669"/>
    <property type="project" value="TreeGrafter"/>
</dbReference>
<evidence type="ECO:0000313" key="3">
    <source>
        <dbReference type="EMBL" id="NYT47757.1"/>
    </source>
</evidence>
<name>A0A853FU90_9BURK</name>
<dbReference type="InterPro" id="IPR050879">
    <property type="entry name" value="Acyltransferase_3"/>
</dbReference>
<dbReference type="GO" id="GO:0016020">
    <property type="term" value="C:membrane"/>
    <property type="evidence" value="ECO:0007669"/>
    <property type="project" value="TreeGrafter"/>
</dbReference>
<feature type="domain" description="Acyltransferase 3" evidence="2">
    <location>
        <begin position="12"/>
        <end position="344"/>
    </location>
</feature>
<feature type="transmembrane region" description="Helical" evidence="1">
    <location>
        <begin position="133"/>
        <end position="152"/>
    </location>
</feature>
<keyword evidence="1" id="KW-0472">Membrane</keyword>
<sequence>MRSSNASSYLSRLDHLRFVAAALVIVYHFSIRQVGAIGTANPLLSLIDEGHTGVALFMVMSGFIFAVIAYGKDIDYGAFLRNRFIRIYPLYLFALLLSVYIGRQNYGFMDVLGALAPFLNLRNPPSVNSFDQLWTIAVEFQFYLIFPFLCAFHQRRGLSYLLGLLGLLVLCRALVYGVYGTIQDLSYWTIFGRLDQFLIGMMLGAAYRTRPGVLSHPLYLLAFIALLLGGVQWFNNVGGFYGVSYPSQAAYWVVLPTLEGLLWGGIVLAYVNCRIRVPRIMDQALAWLGQISFSLYVMHNLVIFFLLKHVGAVPFRAGHDVFNTVMTGALVALPLTIGLASLTYYLIEAPFLEYRVRYVRQQAPTP</sequence>
<keyword evidence="1" id="KW-0812">Transmembrane</keyword>
<keyword evidence="4" id="KW-1185">Reference proteome</keyword>
<keyword evidence="3" id="KW-0808">Transferase</keyword>
<dbReference type="AlphaFoldDB" id="A0A853FU90"/>
<dbReference type="Proteomes" id="UP000559809">
    <property type="component" value="Unassembled WGS sequence"/>
</dbReference>
<dbReference type="RefSeq" id="WP_180152787.1">
    <property type="nucleotide sequence ID" value="NZ_JACCEM010000001.1"/>
</dbReference>
<feature type="transmembrane region" description="Helical" evidence="1">
    <location>
        <begin position="285"/>
        <end position="307"/>
    </location>
</feature>
<dbReference type="PANTHER" id="PTHR23028">
    <property type="entry name" value="ACETYLTRANSFERASE"/>
    <property type="match status" value="1"/>
</dbReference>
<dbReference type="EMBL" id="JACCEM010000001">
    <property type="protein sequence ID" value="NYT47757.1"/>
    <property type="molecule type" value="Genomic_DNA"/>
</dbReference>
<dbReference type="Pfam" id="PF01757">
    <property type="entry name" value="Acyl_transf_3"/>
    <property type="match status" value="1"/>
</dbReference>
<comment type="caution">
    <text evidence="3">The sequence shown here is derived from an EMBL/GenBank/DDBJ whole genome shotgun (WGS) entry which is preliminary data.</text>
</comment>
<keyword evidence="3" id="KW-0012">Acyltransferase</keyword>
<feature type="transmembrane region" description="Helical" evidence="1">
    <location>
        <begin position="83"/>
        <end position="102"/>
    </location>
</feature>
<protein>
    <submittedName>
        <fullName evidence="3">Acyltransferase</fullName>
    </submittedName>
</protein>
<feature type="transmembrane region" description="Helical" evidence="1">
    <location>
        <begin position="159"/>
        <end position="179"/>
    </location>
</feature>
<organism evidence="3 4">
    <name type="scientific">Parapusillimonas granuli</name>
    <dbReference type="NCBI Taxonomy" id="380911"/>
    <lineage>
        <taxon>Bacteria</taxon>
        <taxon>Pseudomonadati</taxon>
        <taxon>Pseudomonadota</taxon>
        <taxon>Betaproteobacteria</taxon>
        <taxon>Burkholderiales</taxon>
        <taxon>Alcaligenaceae</taxon>
        <taxon>Parapusillimonas</taxon>
    </lineage>
</organism>
<dbReference type="InterPro" id="IPR002656">
    <property type="entry name" value="Acyl_transf_3_dom"/>
</dbReference>
<feature type="transmembrane region" description="Helical" evidence="1">
    <location>
        <begin position="327"/>
        <end position="347"/>
    </location>
</feature>
<gene>
    <name evidence="3" type="ORF">H0A72_00380</name>
</gene>
<evidence type="ECO:0000259" key="2">
    <source>
        <dbReference type="Pfam" id="PF01757"/>
    </source>
</evidence>
<feature type="transmembrane region" description="Helical" evidence="1">
    <location>
        <begin position="218"/>
        <end position="243"/>
    </location>
</feature>
<keyword evidence="1" id="KW-1133">Transmembrane helix</keyword>